<proteinExistence type="predicted"/>
<evidence type="ECO:0000313" key="1">
    <source>
        <dbReference type="EMBL" id="EKT87140.1"/>
    </source>
</evidence>
<dbReference type="KEGG" id="lst:LSS_08514"/>
<dbReference type="EMBL" id="CP006695">
    <property type="protein sequence ID" value="EKT87140.1"/>
    <property type="molecule type" value="Genomic_DNA"/>
</dbReference>
<dbReference type="STRING" id="758847.LSS_08514"/>
<protein>
    <submittedName>
        <fullName evidence="1">Uncharacterized protein</fullName>
    </submittedName>
</protein>
<reference evidence="1 2" key="1">
    <citation type="journal article" date="2012" name="Gene">
        <title>Sequence of Leptospira santarosai serovar Shermani genome and prediction of virulence-associated genes.</title>
        <authorList>
            <person name="Chou L.F."/>
            <person name="Chen Y.T."/>
            <person name="Lu C.W."/>
            <person name="Ko Y.C."/>
            <person name="Tang C.Y."/>
            <person name="Pan M.J."/>
            <person name="Tian Y.C."/>
            <person name="Chiu C.H."/>
            <person name="Hung C.C."/>
            <person name="Yang C.W."/>
        </authorList>
    </citation>
    <scope>NUCLEOTIDE SEQUENCE [LARGE SCALE GENOMIC DNA]</scope>
    <source>
        <strain evidence="1">LT 821</strain>
    </source>
</reference>
<dbReference type="Proteomes" id="UP000035800">
    <property type="component" value="Chromosome II"/>
</dbReference>
<accession>K8YC47</accession>
<sequence length="52" mass="6298">MFRLIFIETVVGINTFVDRFLHSYKRNRRMKAIEEKSKHINEKMETNVEGLK</sequence>
<gene>
    <name evidence="1" type="ORF">LSS_08514</name>
</gene>
<evidence type="ECO:0000313" key="2">
    <source>
        <dbReference type="Proteomes" id="UP000035800"/>
    </source>
</evidence>
<reference evidence="1 2" key="2">
    <citation type="journal article" date="2014" name="Emerg. Microbes Infect.">
        <title>Potential impact on kidney infection: a whole-genome analysis of Leptospira santarosai serovar Shermani.</title>
        <authorList>
            <person name="Chou L.F."/>
            <person name="Chen T.W."/>
            <person name="Ko Y.C."/>
            <person name="Pan M.J."/>
            <person name="Tian Y.C."/>
            <person name="Chiu C.H."/>
            <person name="Tang P."/>
            <person name="Hung C.C."/>
            <person name="Yang C.W."/>
        </authorList>
    </citation>
    <scope>NUCLEOTIDE SEQUENCE</scope>
    <source>
        <strain evidence="1 2">LT 821</strain>
    </source>
</reference>
<dbReference type="AlphaFoldDB" id="K8YC47"/>
<organism evidence="1 2">
    <name type="scientific">Leptospira santarosai serovar Shermani str. LT 821</name>
    <dbReference type="NCBI Taxonomy" id="758847"/>
    <lineage>
        <taxon>Bacteria</taxon>
        <taxon>Pseudomonadati</taxon>
        <taxon>Spirochaetota</taxon>
        <taxon>Spirochaetia</taxon>
        <taxon>Leptospirales</taxon>
        <taxon>Leptospiraceae</taxon>
        <taxon>Leptospira</taxon>
    </lineage>
</organism>
<name>K8YC47_9LEPT</name>